<evidence type="ECO:0000256" key="3">
    <source>
        <dbReference type="ARBA" id="ARBA00023295"/>
    </source>
</evidence>
<dbReference type="SUPFAM" id="SSF49899">
    <property type="entry name" value="Concanavalin A-like lectins/glucanases"/>
    <property type="match status" value="1"/>
</dbReference>
<dbReference type="Pfam" id="PF17851">
    <property type="entry name" value="GH43_C2"/>
    <property type="match status" value="1"/>
</dbReference>
<dbReference type="RefSeq" id="WP_056952954.1">
    <property type="nucleotide sequence ID" value="NZ_AZCU01000016.1"/>
</dbReference>
<sequence>MVLKYQNPILRGMYPDPSITRVGSTYYMVNSTFEYYPGIALSKSNDLLNWTKLPGIVSSPNQADLRQSKSNEGIFAVCLRYYEHHFYVITTNFAEFKTFLIRGRLSDDGENVEWETQRTEIDVPGIDPDIYFEDQHAYVQFTGYVDKQGTKAIRQVEIDLTTGKIIHEPVILTYGTGGRDVEGPHILKKSGWYYLLAAEGGTGEGHMITIFRSKSIWGPYTDDSAINPLFTNRDRASEPLQNIGHGDLFQDVNHNWWLVCLGTRPAQVGFTAITNIGRETLLYPVTWEKDWPTVNNRIPTVNVDLSQFPKHAASLPHAQQQNRFVDQFTTSDLNPEWLSLRDQVPGLSIYDGQLHLPGNEHQLSDLSTPAFIGVRQTEHDERFTVTLSPDSHINQGSFGIATIIDADHFAALLIRQSSEGGYIVYRCQQVGDLKVNRELGTLPEYPAALSILNRSDKKTFVATMSDEKQVSFSTDSLLLSNQAIAALNTGDIQGIFAYKNAQFVISQAVREALPKHE</sequence>
<proteinExistence type="inferred from homology"/>
<evidence type="ECO:0000256" key="6">
    <source>
        <dbReference type="RuleBase" id="RU361187"/>
    </source>
</evidence>
<dbReference type="GO" id="GO:0005975">
    <property type="term" value="P:carbohydrate metabolic process"/>
    <property type="evidence" value="ECO:0007669"/>
    <property type="project" value="InterPro"/>
</dbReference>
<keyword evidence="2 6" id="KW-0378">Hydrolase</keyword>
<dbReference type="PANTHER" id="PTHR42812">
    <property type="entry name" value="BETA-XYLOSIDASE"/>
    <property type="match status" value="1"/>
</dbReference>
<dbReference type="Gene3D" id="2.115.10.20">
    <property type="entry name" value="Glycosyl hydrolase domain, family 43"/>
    <property type="match status" value="1"/>
</dbReference>
<organism evidence="8 9">
    <name type="scientific">Lactiplantibacillus pentosus DSM 20314</name>
    <dbReference type="NCBI Taxonomy" id="1423791"/>
    <lineage>
        <taxon>Bacteria</taxon>
        <taxon>Bacillati</taxon>
        <taxon>Bacillota</taxon>
        <taxon>Bacilli</taxon>
        <taxon>Lactobacillales</taxon>
        <taxon>Lactobacillaceae</taxon>
        <taxon>Lactiplantibacillus</taxon>
    </lineage>
</organism>
<dbReference type="InterPro" id="IPR013320">
    <property type="entry name" value="ConA-like_dom_sf"/>
</dbReference>
<dbReference type="CDD" id="cd18617">
    <property type="entry name" value="GH43_XynB-like"/>
    <property type="match status" value="1"/>
</dbReference>
<evidence type="ECO:0000313" key="9">
    <source>
        <dbReference type="Proteomes" id="UP000051020"/>
    </source>
</evidence>
<accession>A0A837R796</accession>
<comment type="caution">
    <text evidence="8">The sequence shown here is derived from an EMBL/GenBank/DDBJ whole genome shotgun (WGS) entry which is preliminary data.</text>
</comment>
<name>A0A837R796_LACPE</name>
<protein>
    <submittedName>
        <fullName evidence="8">Beta-xylosidase</fullName>
    </submittedName>
</protein>
<evidence type="ECO:0000259" key="7">
    <source>
        <dbReference type="Pfam" id="PF17851"/>
    </source>
</evidence>
<gene>
    <name evidence="8" type="ORF">FD24_GL001054</name>
</gene>
<evidence type="ECO:0000256" key="4">
    <source>
        <dbReference type="PIRSR" id="PIRSR606710-1"/>
    </source>
</evidence>
<comment type="similarity">
    <text evidence="1 6">Belongs to the glycosyl hydrolase 43 family.</text>
</comment>
<reference evidence="8 9" key="1">
    <citation type="journal article" date="2015" name="Genome Announc.">
        <title>Expanding the biotechnology potential of lactobacilli through comparative genomics of 213 strains and associated genera.</title>
        <authorList>
            <person name="Sun Z."/>
            <person name="Harris H.M."/>
            <person name="McCann A."/>
            <person name="Guo C."/>
            <person name="Argimon S."/>
            <person name="Zhang W."/>
            <person name="Yang X."/>
            <person name="Jeffery I.B."/>
            <person name="Cooney J.C."/>
            <person name="Kagawa T.F."/>
            <person name="Liu W."/>
            <person name="Song Y."/>
            <person name="Salvetti E."/>
            <person name="Wrobel A."/>
            <person name="Rasinkangas P."/>
            <person name="Parkhill J."/>
            <person name="Rea M.C."/>
            <person name="O'Sullivan O."/>
            <person name="Ritari J."/>
            <person name="Douillard F.P."/>
            <person name="Paul Ross R."/>
            <person name="Yang R."/>
            <person name="Briner A.E."/>
            <person name="Felis G.E."/>
            <person name="de Vos W.M."/>
            <person name="Barrangou R."/>
            <person name="Klaenhammer T.R."/>
            <person name="Caufield P.W."/>
            <person name="Cui Y."/>
            <person name="Zhang H."/>
            <person name="O'Toole P.W."/>
        </authorList>
    </citation>
    <scope>NUCLEOTIDE SEQUENCE [LARGE SCALE GENOMIC DNA]</scope>
    <source>
        <strain evidence="8 9">DSM 20314</strain>
    </source>
</reference>
<evidence type="ECO:0000256" key="1">
    <source>
        <dbReference type="ARBA" id="ARBA00009865"/>
    </source>
</evidence>
<dbReference type="InterPro" id="IPR041542">
    <property type="entry name" value="GH43_C2"/>
</dbReference>
<dbReference type="InterPro" id="IPR051795">
    <property type="entry name" value="Glycosyl_Hydrlase_43"/>
</dbReference>
<dbReference type="SUPFAM" id="SSF75005">
    <property type="entry name" value="Arabinanase/levansucrase/invertase"/>
    <property type="match status" value="1"/>
</dbReference>
<dbReference type="Gene3D" id="2.60.120.200">
    <property type="match status" value="1"/>
</dbReference>
<feature type="domain" description="Beta-xylosidase C-terminal Concanavalin A-like" evidence="7">
    <location>
        <begin position="326"/>
        <end position="501"/>
    </location>
</feature>
<evidence type="ECO:0000256" key="2">
    <source>
        <dbReference type="ARBA" id="ARBA00022801"/>
    </source>
</evidence>
<feature type="active site" description="Proton donor" evidence="4">
    <location>
        <position position="182"/>
    </location>
</feature>
<dbReference type="AlphaFoldDB" id="A0A837R796"/>
<keyword evidence="3 6" id="KW-0326">Glycosidase</keyword>
<dbReference type="EMBL" id="AZCU01000016">
    <property type="protein sequence ID" value="KRK23372.1"/>
    <property type="molecule type" value="Genomic_DNA"/>
</dbReference>
<dbReference type="GO" id="GO:0004553">
    <property type="term" value="F:hydrolase activity, hydrolyzing O-glycosyl compounds"/>
    <property type="evidence" value="ECO:0007669"/>
    <property type="project" value="InterPro"/>
</dbReference>
<dbReference type="InterPro" id="IPR006710">
    <property type="entry name" value="Glyco_hydro_43"/>
</dbReference>
<evidence type="ECO:0000313" key="8">
    <source>
        <dbReference type="EMBL" id="KRK23372.1"/>
    </source>
</evidence>
<dbReference type="InterPro" id="IPR023296">
    <property type="entry name" value="Glyco_hydro_beta-prop_sf"/>
</dbReference>
<dbReference type="Proteomes" id="UP000051020">
    <property type="component" value="Unassembled WGS sequence"/>
</dbReference>
<dbReference type="PANTHER" id="PTHR42812:SF12">
    <property type="entry name" value="BETA-XYLOSIDASE-RELATED"/>
    <property type="match status" value="1"/>
</dbReference>
<dbReference type="GeneID" id="49395465"/>
<dbReference type="Pfam" id="PF04616">
    <property type="entry name" value="Glyco_hydro_43"/>
    <property type="match status" value="1"/>
</dbReference>
<feature type="site" description="Important for catalytic activity, responsible for pKa modulation of the active site Glu and correct orientation of both the proton donor and substrate" evidence="5">
    <location>
        <position position="127"/>
    </location>
</feature>
<feature type="active site" description="Proton acceptor" evidence="4">
    <location>
        <position position="16"/>
    </location>
</feature>
<evidence type="ECO:0000256" key="5">
    <source>
        <dbReference type="PIRSR" id="PIRSR606710-2"/>
    </source>
</evidence>